<feature type="region of interest" description="Disordered" evidence="11">
    <location>
        <begin position="276"/>
        <end position="433"/>
    </location>
</feature>
<proteinExistence type="inferred from homology"/>
<dbReference type="GO" id="GO:0030968">
    <property type="term" value="P:endoplasmic reticulum unfolded protein response"/>
    <property type="evidence" value="ECO:0007669"/>
    <property type="project" value="UniProtKB-UniRule"/>
</dbReference>
<comment type="function">
    <text evidence="8">Lectin component of the HRD1 complex, which functions in endoplasmic reticulum (ER) quality control and ER-associated degradation (ERAD). Specifically recognizes and binds improperly folded glycoproteins as well as hyperglycosylated proteins, retain them in the ER, and transfers them to the ubiquitination machinery and promote their degradation. Possible targets include TRPV4 as well as hyperglycosylated HSP90B1.</text>
</comment>
<feature type="chain" id="PRO_5019315454" description="Endoplasmic reticulum lectin" evidence="12">
    <location>
        <begin position="24"/>
        <end position="634"/>
    </location>
</feature>
<dbReference type="GO" id="GO:0030246">
    <property type="term" value="F:carbohydrate binding"/>
    <property type="evidence" value="ECO:0007669"/>
    <property type="project" value="UniProtKB-UniRule"/>
</dbReference>
<evidence type="ECO:0000256" key="9">
    <source>
        <dbReference type="ARBA" id="ARBA00066177"/>
    </source>
</evidence>
<dbReference type="PROSITE" id="PS51914">
    <property type="entry name" value="MRH"/>
    <property type="match status" value="1"/>
</dbReference>
<dbReference type="InterPro" id="IPR044865">
    <property type="entry name" value="MRH_dom"/>
</dbReference>
<comment type="caution">
    <text evidence="14">The sequence shown here is derived from an EMBL/GenBank/DDBJ whole genome shotgun (WGS) entry which is preliminary data.</text>
</comment>
<dbReference type="GO" id="GO:0005788">
    <property type="term" value="C:endoplasmic reticulum lumen"/>
    <property type="evidence" value="ECO:0007669"/>
    <property type="project" value="UniProtKB-SubCell"/>
</dbReference>
<feature type="compositionally biased region" description="Basic and acidic residues" evidence="11">
    <location>
        <begin position="410"/>
        <end position="427"/>
    </location>
</feature>
<feature type="signal peptide" evidence="12">
    <location>
        <begin position="1"/>
        <end position="23"/>
    </location>
</feature>
<evidence type="ECO:0000256" key="1">
    <source>
        <dbReference type="ARBA" id="ARBA00004319"/>
    </source>
</evidence>
<dbReference type="InterPro" id="IPR012913">
    <property type="entry name" value="OS9-like_dom"/>
</dbReference>
<keyword evidence="6" id="KW-1015">Disulfide bond</keyword>
<feature type="compositionally biased region" description="Basic and acidic residues" evidence="11">
    <location>
        <begin position="466"/>
        <end position="480"/>
    </location>
</feature>
<name>A0A401RJY9_CHIPU</name>
<evidence type="ECO:0000313" key="15">
    <source>
        <dbReference type="Proteomes" id="UP000287033"/>
    </source>
</evidence>
<evidence type="ECO:0000256" key="5">
    <source>
        <dbReference type="ARBA" id="ARBA00022824"/>
    </source>
</evidence>
<dbReference type="EMBL" id="BEZZ01002958">
    <property type="protein sequence ID" value="GCC18455.1"/>
    <property type="molecule type" value="Genomic_DNA"/>
</dbReference>
<sequence length="634" mass="72594">MAAAARAFVLASVWSMQFVCLSAFLNIEELNEMKYGIEILSDPIIKGQTQSDDVVVVSSKYKQMYECRLPAQALKFQQEADDETQSYSGLGISELLKPMHAAPCLVKTKDWWTYEFCYGQHIKQYHTEDSEVKGDVMYLGFYESEFDWNNETAKASKQHKLKRYHSQTYVNGSKCDLNEKPREAEVRFMCEEGSGDYIARVDEPQSCNYVLTIHTTRICHHPYLRPAVISKPQPIKCQPALSPEQYVEYVKAQVTDTKRKVEKISEELKTLDEMLLKDQNAQTDEEKDLTQESENQTEELSDTGENVLELEGIETLNSQEVTEDEDNGEKFWDKISKPVSEEGPLSEEKLEERKGDEDQDPTKDTSARSSDESTDQDSSAKQEEMIDSEENELIKDFEKELEDMSLPKSKMSEIKREVKEEMEKEFENLIDEAQDELEAEGLKGEFDRNQASKTLATTLNKLIDKLEEKEVAHDEKDSDTSKGSPSPASKQTDETDEDTEGHVKVRVTKINPGSPLHKEMKVREMSGTDPQLRQIQNVVKEQLEKAGLKAEGKIEVKIVTTRSLGDDDDMHWLSEEDTKSFRELLINLLTGGTEEVYKEQQRQQQLEDNYRFVWGESQEEAQSSSSTDSDDMDF</sequence>
<feature type="compositionally biased region" description="Polar residues" evidence="11">
    <location>
        <begin position="481"/>
        <end position="490"/>
    </location>
</feature>
<reference evidence="14 15" key="1">
    <citation type="journal article" date="2018" name="Nat. Ecol. Evol.">
        <title>Shark genomes provide insights into elasmobranch evolution and the origin of vertebrates.</title>
        <authorList>
            <person name="Hara Y"/>
            <person name="Yamaguchi K"/>
            <person name="Onimaru K"/>
            <person name="Kadota M"/>
            <person name="Koyanagi M"/>
            <person name="Keeley SD"/>
            <person name="Tatsumi K"/>
            <person name="Tanaka K"/>
            <person name="Motone F"/>
            <person name="Kageyama Y"/>
            <person name="Nozu R"/>
            <person name="Adachi N"/>
            <person name="Nishimura O"/>
            <person name="Nakagawa R"/>
            <person name="Tanegashima C"/>
            <person name="Kiyatake I"/>
            <person name="Matsumoto R"/>
            <person name="Murakumo K"/>
            <person name="Nishida K"/>
            <person name="Terakita A"/>
            <person name="Kuratani S"/>
            <person name="Sato K"/>
            <person name="Hyodo S Kuraku.S."/>
        </authorList>
    </citation>
    <scope>NUCLEOTIDE SEQUENCE [LARGE SCALE GENOMIC DNA]</scope>
</reference>
<keyword evidence="15" id="KW-1185">Reference proteome</keyword>
<comment type="similarity">
    <text evidence="2 10">Belongs to the OS-9 family.</text>
</comment>
<organism evidence="14 15">
    <name type="scientific">Chiloscyllium punctatum</name>
    <name type="common">Brownbanded bambooshark</name>
    <name type="synonym">Hemiscyllium punctatum</name>
    <dbReference type="NCBI Taxonomy" id="137246"/>
    <lineage>
        <taxon>Eukaryota</taxon>
        <taxon>Metazoa</taxon>
        <taxon>Chordata</taxon>
        <taxon>Craniata</taxon>
        <taxon>Vertebrata</taxon>
        <taxon>Chondrichthyes</taxon>
        <taxon>Elasmobranchii</taxon>
        <taxon>Galeomorphii</taxon>
        <taxon>Galeoidea</taxon>
        <taxon>Orectolobiformes</taxon>
        <taxon>Hemiscylliidae</taxon>
        <taxon>Chiloscyllium</taxon>
    </lineage>
</organism>
<comment type="subunit">
    <text evidence="9">Component of the HRD1 complex, which comprises at least SYNV1/HRD1, DERL1/2, FAM8A1, HERPUD1/HERP, OS9, SEL1L and UBE2J1. FAM8A1 is stabilized by interaction with SYNV1, which prevents its proteasomal degradation. OS9 and UBE2J1 recruitment to the complex may be mediated by SEL1L. Through this complex, may interact with ERLEC1 and HSPA5. Interacts (via C-terminus) with CPNE6 (via second C2 domain); this interaction occurs in a calcium-dependent manner in vitro. Interacts with CREB3.</text>
</comment>
<dbReference type="SUPFAM" id="SSF50911">
    <property type="entry name" value="Mannose 6-phosphate receptor domain"/>
    <property type="match status" value="1"/>
</dbReference>
<evidence type="ECO:0000256" key="7">
    <source>
        <dbReference type="ARBA" id="ARBA00023180"/>
    </source>
</evidence>
<dbReference type="Proteomes" id="UP000287033">
    <property type="component" value="Unassembled WGS sequence"/>
</dbReference>
<evidence type="ECO:0000256" key="4">
    <source>
        <dbReference type="ARBA" id="ARBA00022734"/>
    </source>
</evidence>
<dbReference type="PANTHER" id="PTHR15414">
    <property type="entry name" value="OS-9-RELATED"/>
    <property type="match status" value="1"/>
</dbReference>
<accession>A0A401RJY9</accession>
<evidence type="ECO:0000256" key="10">
    <source>
        <dbReference type="RuleBase" id="RU369099"/>
    </source>
</evidence>
<dbReference type="STRING" id="137246.A0A401RJY9"/>
<evidence type="ECO:0000256" key="11">
    <source>
        <dbReference type="SAM" id="MobiDB-lite"/>
    </source>
</evidence>
<evidence type="ECO:0000256" key="12">
    <source>
        <dbReference type="SAM" id="SignalP"/>
    </source>
</evidence>
<protein>
    <recommendedName>
        <fullName evidence="10">Endoplasmic reticulum lectin</fullName>
    </recommendedName>
    <alternativeName>
        <fullName evidence="10">Protein OS-9</fullName>
    </alternativeName>
</protein>
<dbReference type="Pfam" id="PF07915">
    <property type="entry name" value="PRKCSH"/>
    <property type="match status" value="1"/>
</dbReference>
<keyword evidence="4 10" id="KW-0430">Lectin</keyword>
<dbReference type="PANTHER" id="PTHR15414:SF5">
    <property type="entry name" value="PROTEIN OS-9"/>
    <property type="match status" value="1"/>
</dbReference>
<dbReference type="Gene3D" id="2.70.130.10">
    <property type="entry name" value="Mannose-6-phosphate receptor binding domain"/>
    <property type="match status" value="1"/>
</dbReference>
<keyword evidence="7" id="KW-0325">Glycoprotein</keyword>
<evidence type="ECO:0000256" key="3">
    <source>
        <dbReference type="ARBA" id="ARBA00022729"/>
    </source>
</evidence>
<evidence type="ECO:0000259" key="13">
    <source>
        <dbReference type="PROSITE" id="PS51914"/>
    </source>
</evidence>
<feature type="region of interest" description="Disordered" evidence="11">
    <location>
        <begin position="613"/>
        <end position="634"/>
    </location>
</feature>
<evidence type="ECO:0000256" key="6">
    <source>
        <dbReference type="ARBA" id="ARBA00023157"/>
    </source>
</evidence>
<feature type="compositionally biased region" description="Basic and acidic residues" evidence="11">
    <location>
        <begin position="516"/>
        <end position="526"/>
    </location>
</feature>
<keyword evidence="5 10" id="KW-0256">Endoplasmic reticulum</keyword>
<dbReference type="InterPro" id="IPR009011">
    <property type="entry name" value="Man6P_isomerase_rcpt-bd_dom_sf"/>
</dbReference>
<feature type="region of interest" description="Disordered" evidence="11">
    <location>
        <begin position="466"/>
        <end position="531"/>
    </location>
</feature>
<evidence type="ECO:0000256" key="2">
    <source>
        <dbReference type="ARBA" id="ARBA00009918"/>
    </source>
</evidence>
<dbReference type="InterPro" id="IPR045149">
    <property type="entry name" value="OS-9-like"/>
</dbReference>
<feature type="compositionally biased region" description="Basic and acidic residues" evidence="11">
    <location>
        <begin position="328"/>
        <end position="371"/>
    </location>
</feature>
<dbReference type="OrthoDB" id="448954at2759"/>
<evidence type="ECO:0000256" key="8">
    <source>
        <dbReference type="ARBA" id="ARBA00053710"/>
    </source>
</evidence>
<dbReference type="GO" id="GO:0030970">
    <property type="term" value="P:retrograde protein transport, ER to cytosol"/>
    <property type="evidence" value="ECO:0007669"/>
    <property type="project" value="TreeGrafter"/>
</dbReference>
<dbReference type="OMA" id="WLKRLYV"/>
<comment type="subcellular location">
    <subcellularLocation>
        <location evidence="1 10">Endoplasmic reticulum lumen</location>
    </subcellularLocation>
</comment>
<keyword evidence="3 12" id="KW-0732">Signal</keyword>
<gene>
    <name evidence="14" type="ORF">chiPu_0020800</name>
</gene>
<dbReference type="AlphaFoldDB" id="A0A401RJY9"/>
<evidence type="ECO:0000313" key="14">
    <source>
        <dbReference type="EMBL" id="GCC18455.1"/>
    </source>
</evidence>
<feature type="domain" description="MRH" evidence="13">
    <location>
        <begin position="102"/>
        <end position="221"/>
    </location>
</feature>
<dbReference type="FunFam" id="2.70.130.10:FF:000002">
    <property type="entry name" value="protein OS-9 isoform X1"/>
    <property type="match status" value="1"/>
</dbReference>
<comment type="function">
    <text evidence="10">Lectin involved in the quality control of the secretory pathway. As a member of the endoplasmic reticulum-associated degradation lumenal (ERAD-L) surveillance system, targets misfolded endoplasmic reticulum lumenal glycoproteins for degradation.</text>
</comment>